<dbReference type="SUPFAM" id="SSF56091">
    <property type="entry name" value="DNA ligase/mRNA capping enzyme, catalytic domain"/>
    <property type="match status" value="1"/>
</dbReference>
<reference evidence="2 3" key="1">
    <citation type="journal article" date="2016" name="Nat. Commun.">
        <title>Thousands of microbial genomes shed light on interconnected biogeochemical processes in an aquifer system.</title>
        <authorList>
            <person name="Anantharaman K."/>
            <person name="Brown C.T."/>
            <person name="Hug L.A."/>
            <person name="Sharon I."/>
            <person name="Castelle C.J."/>
            <person name="Probst A.J."/>
            <person name="Thomas B.C."/>
            <person name="Singh A."/>
            <person name="Wilkins M.J."/>
            <person name="Karaoz U."/>
            <person name="Brodie E.L."/>
            <person name="Williams K.H."/>
            <person name="Hubbard S.S."/>
            <person name="Banfield J.F."/>
        </authorList>
    </citation>
    <scope>NUCLEOTIDE SEQUENCE [LARGE SCALE GENOMIC DNA]</scope>
</reference>
<feature type="domain" description="RNA ligase" evidence="1">
    <location>
        <begin position="5"/>
        <end position="112"/>
    </location>
</feature>
<dbReference type="Gene3D" id="3.30.470.30">
    <property type="entry name" value="DNA ligase/mRNA capping enzyme"/>
    <property type="match status" value="1"/>
</dbReference>
<dbReference type="Proteomes" id="UP000177042">
    <property type="component" value="Unassembled WGS sequence"/>
</dbReference>
<accession>A0A1F5JAE7</accession>
<evidence type="ECO:0000313" key="3">
    <source>
        <dbReference type="Proteomes" id="UP000177042"/>
    </source>
</evidence>
<protein>
    <recommendedName>
        <fullName evidence="1">RNA ligase domain-containing protein</fullName>
    </recommendedName>
</protein>
<proteinExistence type="predicted"/>
<evidence type="ECO:0000259" key="1">
    <source>
        <dbReference type="Pfam" id="PF09414"/>
    </source>
</evidence>
<dbReference type="EMBL" id="MFCX01000023">
    <property type="protein sequence ID" value="OGE25607.1"/>
    <property type="molecule type" value="Genomic_DNA"/>
</dbReference>
<evidence type="ECO:0000313" key="2">
    <source>
        <dbReference type="EMBL" id="OGE25607.1"/>
    </source>
</evidence>
<sequence>MFAGKEVCLYGEGYGRKIQETGKLYAPDGVDFVLFDITIDEWWLERKNIEDIAQKLGVKVVPIVGEGTLTDAIEMTKKGFKSEWGDFLAEGIVAKPRTELNSREGERIITKIKHRDFK</sequence>
<name>A0A1F5JAE7_9BACT</name>
<gene>
    <name evidence="2" type="ORF">A3C26_03480</name>
</gene>
<comment type="caution">
    <text evidence="2">The sequence shown here is derived from an EMBL/GenBank/DDBJ whole genome shotgun (WGS) entry which is preliminary data.</text>
</comment>
<organism evidence="2 3">
    <name type="scientific">Candidatus Daviesbacteria bacterium RIFCSPHIGHO2_02_FULL_39_12</name>
    <dbReference type="NCBI Taxonomy" id="1797770"/>
    <lineage>
        <taxon>Bacteria</taxon>
        <taxon>Candidatus Daviesiibacteriota</taxon>
    </lineage>
</organism>
<dbReference type="AlphaFoldDB" id="A0A1F5JAE7"/>
<dbReference type="InterPro" id="IPR021122">
    <property type="entry name" value="RNA_ligase_dom_REL/Rnl2"/>
</dbReference>
<dbReference type="Pfam" id="PF09414">
    <property type="entry name" value="RNA_ligase"/>
    <property type="match status" value="1"/>
</dbReference>